<gene>
    <name evidence="2" type="ORF">JEM65_14590</name>
</gene>
<dbReference type="Pfam" id="PF18144">
    <property type="entry name" value="SMODS"/>
    <property type="match status" value="1"/>
</dbReference>
<organism evidence="2 3">
    <name type="scientific">Gelidibacter salicanalis</name>
    <dbReference type="NCBI Taxonomy" id="291193"/>
    <lineage>
        <taxon>Bacteria</taxon>
        <taxon>Pseudomonadati</taxon>
        <taxon>Bacteroidota</taxon>
        <taxon>Flavobacteriia</taxon>
        <taxon>Flavobacteriales</taxon>
        <taxon>Flavobacteriaceae</taxon>
        <taxon>Gelidibacter</taxon>
    </lineage>
</organism>
<dbReference type="CDD" id="cd05400">
    <property type="entry name" value="NT_2-5OAS_ClassI-CCAase"/>
    <property type="match status" value="1"/>
</dbReference>
<proteinExistence type="predicted"/>
<dbReference type="EMBL" id="JAEHJZ010000035">
    <property type="protein sequence ID" value="MBJ7881863.1"/>
    <property type="molecule type" value="Genomic_DNA"/>
</dbReference>
<dbReference type="GO" id="GO:0051607">
    <property type="term" value="P:defense response to virus"/>
    <property type="evidence" value="ECO:0007669"/>
    <property type="project" value="UniProtKB-KW"/>
</dbReference>
<dbReference type="RefSeq" id="WP_199600994.1">
    <property type="nucleotide sequence ID" value="NZ_JAEHJZ010000035.1"/>
</dbReference>
<evidence type="ECO:0000313" key="3">
    <source>
        <dbReference type="Proteomes" id="UP000662373"/>
    </source>
</evidence>
<evidence type="ECO:0000313" key="2">
    <source>
        <dbReference type="EMBL" id="MBJ7881863.1"/>
    </source>
</evidence>
<name>A0A934NJ08_9FLAO</name>
<dbReference type="Proteomes" id="UP000662373">
    <property type="component" value="Unassembled WGS sequence"/>
</dbReference>
<reference evidence="2 3" key="1">
    <citation type="submission" date="2020-09" db="EMBL/GenBank/DDBJ databases">
        <title>Draft genome of Gelidibacter salicanalis PAMC21136.</title>
        <authorList>
            <person name="Park H."/>
        </authorList>
    </citation>
    <scope>NUCLEOTIDE SEQUENCE [LARGE SCALE GENOMIC DNA]</scope>
    <source>
        <strain evidence="2 3">PAMC21136</strain>
    </source>
</reference>
<evidence type="ECO:0000256" key="1">
    <source>
        <dbReference type="ARBA" id="ARBA00023118"/>
    </source>
</evidence>
<sequence>MEEEILHQISQYLDISPSDFKKAQERFNSTKNWLKGGTYESGCHPDVYLQGSFRLGTVVRPYKDDKDGEFDIDQVCELTKINPSKYAKVLKNDIGNRLKENSDYKRMLDDEGRRCWTIKYASEEGRPGFHIDILPALPSNSDVAYKIDITNQENNRYTWSTCNPKGYYYWFKSKNVYSTEFIQTEKRAIFESNRELFSTVENVPKQLIRTALQRAIQIMKRHRDVGFSKKDNRPISIIITTITTKVNKSNNILNTIQDFINYVKKRHKFLVRYGYLEVDNILDYENEKWLIRNPADIPKFGEDPDNFADKWNSDENLSIAFFEWVYQLDRDLKGFNKSGLSDDLNLKIKTFGIGENNLNILIRSIQQRNEQASNFFTNSEEHLLDLIHLGIEGKINWDRVKDFAQSYYHTAPDQIHKDIALVNFYQIVRHRNIPMSDKAEIQIVEVLNRNKESKVFELCCKLLLGKANQQMIRNAIKEYPYENILEWPIMRLYGKPFWLV</sequence>
<keyword evidence="1" id="KW-0051">Antiviral defense</keyword>
<dbReference type="GO" id="GO:0016779">
    <property type="term" value="F:nucleotidyltransferase activity"/>
    <property type="evidence" value="ECO:0007669"/>
    <property type="project" value="InterPro"/>
</dbReference>
<comment type="caution">
    <text evidence="2">The sequence shown here is derived from an EMBL/GenBank/DDBJ whole genome shotgun (WGS) entry which is preliminary data.</text>
</comment>
<dbReference type="AlphaFoldDB" id="A0A934NJ08"/>
<keyword evidence="3" id="KW-1185">Reference proteome</keyword>
<accession>A0A934NJ08</accession>
<dbReference type="InterPro" id="IPR006116">
    <property type="entry name" value="NT_2-5OAS_ClassI-CCAase"/>
</dbReference>
<protein>
    <submittedName>
        <fullName evidence="2">Nucleotidyltransferase</fullName>
    </submittedName>
</protein>